<evidence type="ECO:0000256" key="8">
    <source>
        <dbReference type="ARBA" id="ARBA00023163"/>
    </source>
</evidence>
<dbReference type="EC" id="2.3.2.27" evidence="2"/>
<dbReference type="SMART" id="SM00184">
    <property type="entry name" value="RING"/>
    <property type="match status" value="1"/>
</dbReference>
<dbReference type="PANTHER" id="PTHR46077:SF1">
    <property type="entry name" value="TOP1 BINDING ARGININE_SERINE RICH PROTEIN, E3 UBIQUITIN LIGASE"/>
    <property type="match status" value="1"/>
</dbReference>
<keyword evidence="12" id="KW-1185">Reference proteome</keyword>
<dbReference type="InterPro" id="IPR013083">
    <property type="entry name" value="Znf_RING/FYVE/PHD"/>
</dbReference>
<dbReference type="SUPFAM" id="SSF57850">
    <property type="entry name" value="RING/U-box"/>
    <property type="match status" value="1"/>
</dbReference>
<evidence type="ECO:0000256" key="4">
    <source>
        <dbReference type="ARBA" id="ARBA00022723"/>
    </source>
</evidence>
<dbReference type="Proteomes" id="UP000695000">
    <property type="component" value="Unplaced"/>
</dbReference>
<organism evidence="12 13">
    <name type="scientific">Nicrophorus vespilloides</name>
    <name type="common">Boreal carrion beetle</name>
    <dbReference type="NCBI Taxonomy" id="110193"/>
    <lineage>
        <taxon>Eukaryota</taxon>
        <taxon>Metazoa</taxon>
        <taxon>Ecdysozoa</taxon>
        <taxon>Arthropoda</taxon>
        <taxon>Hexapoda</taxon>
        <taxon>Insecta</taxon>
        <taxon>Pterygota</taxon>
        <taxon>Neoptera</taxon>
        <taxon>Endopterygota</taxon>
        <taxon>Coleoptera</taxon>
        <taxon>Polyphaga</taxon>
        <taxon>Staphyliniformia</taxon>
        <taxon>Silphidae</taxon>
        <taxon>Nicrophorinae</taxon>
        <taxon>Nicrophorus</taxon>
    </lineage>
</organism>
<evidence type="ECO:0000256" key="2">
    <source>
        <dbReference type="ARBA" id="ARBA00012483"/>
    </source>
</evidence>
<keyword evidence="8" id="KW-0804">Transcription</keyword>
<dbReference type="InterPro" id="IPR018957">
    <property type="entry name" value="Znf_C3HC4_RING-type"/>
</dbReference>
<keyword evidence="6" id="KW-0862">Zinc</keyword>
<keyword evidence="3" id="KW-0808">Transferase</keyword>
<dbReference type="PANTHER" id="PTHR46077">
    <property type="entry name" value="E3 UBIQUITIN-PROTEIN LIGASE TOPORS"/>
    <property type="match status" value="1"/>
</dbReference>
<feature type="region of interest" description="Disordered" evidence="10">
    <location>
        <begin position="376"/>
        <end position="437"/>
    </location>
</feature>
<dbReference type="InterPro" id="IPR001841">
    <property type="entry name" value="Znf_RING"/>
</dbReference>
<feature type="compositionally biased region" description="Basic residues" evidence="10">
    <location>
        <begin position="376"/>
        <end position="386"/>
    </location>
</feature>
<feature type="domain" description="RING-type" evidence="11">
    <location>
        <begin position="23"/>
        <end position="62"/>
    </location>
</feature>
<dbReference type="PROSITE" id="PS50089">
    <property type="entry name" value="ZF_RING_2"/>
    <property type="match status" value="1"/>
</dbReference>
<feature type="compositionally biased region" description="Low complexity" evidence="10">
    <location>
        <begin position="392"/>
        <end position="406"/>
    </location>
</feature>
<comment type="catalytic activity">
    <reaction evidence="1">
        <text>S-ubiquitinyl-[E2 ubiquitin-conjugating enzyme]-L-cysteine + [acceptor protein]-L-lysine = [E2 ubiquitin-conjugating enzyme]-L-cysteine + N(6)-ubiquitinyl-[acceptor protein]-L-lysine.</text>
        <dbReference type="EC" id="2.3.2.27"/>
    </reaction>
</comment>
<reference evidence="13" key="1">
    <citation type="submission" date="2025-08" db="UniProtKB">
        <authorList>
            <consortium name="RefSeq"/>
        </authorList>
    </citation>
    <scope>IDENTIFICATION</scope>
    <source>
        <tissue evidence="13">Whole Larva</tissue>
    </source>
</reference>
<keyword evidence="7" id="KW-0805">Transcription regulation</keyword>
<evidence type="ECO:0000256" key="10">
    <source>
        <dbReference type="SAM" id="MobiDB-lite"/>
    </source>
</evidence>
<evidence type="ECO:0000256" key="6">
    <source>
        <dbReference type="ARBA" id="ARBA00022833"/>
    </source>
</evidence>
<protein>
    <recommendedName>
        <fullName evidence="2">RING-type E3 ubiquitin transferase</fullName>
        <ecNumber evidence="2">2.3.2.27</ecNumber>
    </recommendedName>
</protein>
<dbReference type="InterPro" id="IPR058746">
    <property type="entry name" value="Znf_RING-type_Topors"/>
</dbReference>
<dbReference type="CDD" id="cd16574">
    <property type="entry name" value="RING-HC_Topors"/>
    <property type="match status" value="1"/>
</dbReference>
<dbReference type="RefSeq" id="XP_017771999.1">
    <property type="nucleotide sequence ID" value="XM_017916510.1"/>
</dbReference>
<keyword evidence="4" id="KW-0479">Metal-binding</keyword>
<gene>
    <name evidence="13" type="primary">LOC108559279</name>
</gene>
<dbReference type="Pfam" id="PF26084">
    <property type="entry name" value="PWI_Topors"/>
    <property type="match status" value="1"/>
</dbReference>
<evidence type="ECO:0000256" key="1">
    <source>
        <dbReference type="ARBA" id="ARBA00000900"/>
    </source>
</evidence>
<dbReference type="GeneID" id="108559279"/>
<evidence type="ECO:0000313" key="13">
    <source>
        <dbReference type="RefSeq" id="XP_017771999.1"/>
    </source>
</evidence>
<sequence>MAETSPQPQSSTAPSCQSPPPNCAICLGNCINKCFSDSCMHQFCFNCLLEWSKVKAVCPLCKQPFTSIIHNVKSNNEYDEHFITNDERAPNADDLLENFLTLDRNVDRHGFYLPSPFPTPPRHFQFRTTFTVDPRGELAIQQLLSTHPLTNVCGYHNQNYYRQRRSHRDVSTSNYRRSIYEDNMWVQALPDVTGRFRDISPQFFSENPAARNQLVPWLNRELNALLNENTQHVMYVVDVILTQMTRHHIRSRFFKNLLHEYLGNRTEHFIHEFYNFMRSPFDMIGYDRYAYYQTSRPDVSVVYIDDDEDSSDDVVFVSIPDRSESVVIEIPSDSSRDSDVIIREPTPPVVVDLINTSASDAPTTKPVLPLKIRLKHKRQCREKRNKKAQDYTSTDSSTSTTSSSDSEFNSARRRKYSQKIYRPPFGSTEDSSDDEPILSRLKKVNEQRKRDIKNNEGEFLRKLETMYPPSTDHNMQNGFKLEVCDYEPTYNSSMVFPNSHKQEHGDINQPSVSGYQTAMASYNNLPPVDYSGVVHKKEEMCDINQPSVSGENKVIGTIASAYENPGPSGSKPVVGIECKSWYSRPSVYSSDYSSD</sequence>
<evidence type="ECO:0000256" key="5">
    <source>
        <dbReference type="ARBA" id="ARBA00022771"/>
    </source>
</evidence>
<evidence type="ECO:0000313" key="12">
    <source>
        <dbReference type="Proteomes" id="UP000695000"/>
    </source>
</evidence>
<proteinExistence type="predicted"/>
<dbReference type="InterPro" id="IPR058745">
    <property type="entry name" value="PWI_Topors"/>
</dbReference>
<keyword evidence="5 9" id="KW-0863">Zinc-finger</keyword>
<evidence type="ECO:0000256" key="3">
    <source>
        <dbReference type="ARBA" id="ARBA00022679"/>
    </source>
</evidence>
<evidence type="ECO:0000256" key="7">
    <source>
        <dbReference type="ARBA" id="ARBA00023015"/>
    </source>
</evidence>
<dbReference type="PROSITE" id="PS00518">
    <property type="entry name" value="ZF_RING_1"/>
    <property type="match status" value="1"/>
</dbReference>
<dbReference type="InterPro" id="IPR017907">
    <property type="entry name" value="Znf_RING_CS"/>
</dbReference>
<name>A0ABM1MBP9_NICVS</name>
<evidence type="ECO:0000259" key="11">
    <source>
        <dbReference type="PROSITE" id="PS50089"/>
    </source>
</evidence>
<evidence type="ECO:0000256" key="9">
    <source>
        <dbReference type="PROSITE-ProRule" id="PRU00175"/>
    </source>
</evidence>
<dbReference type="Pfam" id="PF00097">
    <property type="entry name" value="zf-C3HC4"/>
    <property type="match status" value="1"/>
</dbReference>
<dbReference type="Gene3D" id="3.30.40.10">
    <property type="entry name" value="Zinc/RING finger domain, C3HC4 (zinc finger)"/>
    <property type="match status" value="1"/>
</dbReference>
<accession>A0ABM1MBP9</accession>